<organism evidence="1 2">
    <name type="scientific">Brassica napus</name>
    <name type="common">Rape</name>
    <dbReference type="NCBI Taxonomy" id="3708"/>
    <lineage>
        <taxon>Eukaryota</taxon>
        <taxon>Viridiplantae</taxon>
        <taxon>Streptophyta</taxon>
        <taxon>Embryophyta</taxon>
        <taxon>Tracheophyta</taxon>
        <taxon>Spermatophyta</taxon>
        <taxon>Magnoliopsida</taxon>
        <taxon>eudicotyledons</taxon>
        <taxon>Gunneridae</taxon>
        <taxon>Pentapetalae</taxon>
        <taxon>rosids</taxon>
        <taxon>malvids</taxon>
        <taxon>Brassicales</taxon>
        <taxon>Brassicaceae</taxon>
        <taxon>Brassiceae</taxon>
        <taxon>Brassica</taxon>
    </lineage>
</organism>
<evidence type="ECO:0000313" key="2">
    <source>
        <dbReference type="Proteomes" id="UP000824890"/>
    </source>
</evidence>
<evidence type="ECO:0000313" key="1">
    <source>
        <dbReference type="EMBL" id="KAH0853228.1"/>
    </source>
</evidence>
<dbReference type="Proteomes" id="UP000824890">
    <property type="component" value="Unassembled WGS sequence"/>
</dbReference>
<gene>
    <name evidence="1" type="ORF">HID58_090669</name>
</gene>
<name>A0ABQ7XDQ2_BRANA</name>
<accession>A0ABQ7XDQ2</accession>
<sequence length="98" mass="11311">GTSVWNQPLIRQTFTPEDVQRILLIKPCVNQEDSVYNSNEGDSNTRSVFPWLVWELWKARNALAFENKTVTAYTIASRAFEEASSWQKTMILKSNTEI</sequence>
<dbReference type="EMBL" id="JAGKQM010000816">
    <property type="protein sequence ID" value="KAH0853228.1"/>
    <property type="molecule type" value="Genomic_DNA"/>
</dbReference>
<reference evidence="1 2" key="1">
    <citation type="submission" date="2021-05" db="EMBL/GenBank/DDBJ databases">
        <title>Genome Assembly of Synthetic Allotetraploid Brassica napus Reveals Homoeologous Exchanges between Subgenomes.</title>
        <authorList>
            <person name="Davis J.T."/>
        </authorList>
    </citation>
    <scope>NUCLEOTIDE SEQUENCE [LARGE SCALE GENOMIC DNA]</scope>
    <source>
        <strain evidence="2">cv. Da-Ae</strain>
        <tissue evidence="1">Seedling</tissue>
    </source>
</reference>
<protein>
    <submittedName>
        <fullName evidence="1">Uncharacterized protein</fullName>
    </submittedName>
</protein>
<proteinExistence type="predicted"/>
<feature type="non-terminal residue" evidence="1">
    <location>
        <position position="98"/>
    </location>
</feature>
<feature type="non-terminal residue" evidence="1">
    <location>
        <position position="1"/>
    </location>
</feature>
<keyword evidence="2" id="KW-1185">Reference proteome</keyword>
<comment type="caution">
    <text evidence="1">The sequence shown here is derived from an EMBL/GenBank/DDBJ whole genome shotgun (WGS) entry which is preliminary data.</text>
</comment>